<reference evidence="2" key="1">
    <citation type="journal article" date="2021" name="Nat. Commun.">
        <title>Genetic determinants of endophytism in the Arabidopsis root mycobiome.</title>
        <authorList>
            <person name="Mesny F."/>
            <person name="Miyauchi S."/>
            <person name="Thiergart T."/>
            <person name="Pickel B."/>
            <person name="Atanasova L."/>
            <person name="Karlsson M."/>
            <person name="Huettel B."/>
            <person name="Barry K.W."/>
            <person name="Haridas S."/>
            <person name="Chen C."/>
            <person name="Bauer D."/>
            <person name="Andreopoulos W."/>
            <person name="Pangilinan J."/>
            <person name="LaButti K."/>
            <person name="Riley R."/>
            <person name="Lipzen A."/>
            <person name="Clum A."/>
            <person name="Drula E."/>
            <person name="Henrissat B."/>
            <person name="Kohler A."/>
            <person name="Grigoriev I.V."/>
            <person name="Martin F.M."/>
            <person name="Hacquard S."/>
        </authorList>
    </citation>
    <scope>NUCLEOTIDE SEQUENCE</scope>
    <source>
        <strain evidence="2">MPI-SDFR-AT-0073</strain>
    </source>
</reference>
<dbReference type="RefSeq" id="XP_045957054.1">
    <property type="nucleotide sequence ID" value="XM_046107441.1"/>
</dbReference>
<dbReference type="Proteomes" id="UP000758603">
    <property type="component" value="Unassembled WGS sequence"/>
</dbReference>
<name>A0A9P8UII3_9PEZI</name>
<organism evidence="2 3">
    <name type="scientific">Truncatella angustata</name>
    <dbReference type="NCBI Taxonomy" id="152316"/>
    <lineage>
        <taxon>Eukaryota</taxon>
        <taxon>Fungi</taxon>
        <taxon>Dikarya</taxon>
        <taxon>Ascomycota</taxon>
        <taxon>Pezizomycotina</taxon>
        <taxon>Sordariomycetes</taxon>
        <taxon>Xylariomycetidae</taxon>
        <taxon>Amphisphaeriales</taxon>
        <taxon>Sporocadaceae</taxon>
        <taxon>Truncatella</taxon>
    </lineage>
</organism>
<dbReference type="AlphaFoldDB" id="A0A9P8UII3"/>
<accession>A0A9P8UII3</accession>
<proteinExistence type="predicted"/>
<evidence type="ECO:0000313" key="2">
    <source>
        <dbReference type="EMBL" id="KAH6652777.1"/>
    </source>
</evidence>
<evidence type="ECO:0000313" key="3">
    <source>
        <dbReference type="Proteomes" id="UP000758603"/>
    </source>
</evidence>
<protein>
    <submittedName>
        <fullName evidence="2">Uncharacterized protein</fullName>
    </submittedName>
</protein>
<keyword evidence="3" id="KW-1185">Reference proteome</keyword>
<dbReference type="EMBL" id="JAGPXC010000005">
    <property type="protein sequence ID" value="KAH6652777.1"/>
    <property type="molecule type" value="Genomic_DNA"/>
</dbReference>
<comment type="caution">
    <text evidence="2">The sequence shown here is derived from an EMBL/GenBank/DDBJ whole genome shotgun (WGS) entry which is preliminary data.</text>
</comment>
<evidence type="ECO:0000256" key="1">
    <source>
        <dbReference type="SAM" id="MobiDB-lite"/>
    </source>
</evidence>
<feature type="compositionally biased region" description="Low complexity" evidence="1">
    <location>
        <begin position="226"/>
        <end position="236"/>
    </location>
</feature>
<sequence>MADQDLSTGTCCDHSITWNYGDRVPSSKSLPDKDKTKTVRWSYGKGTFEDPKVRFWRHFLYELDSTDATDEQKALSREFHDLLPEEKLVVRKNIAVAHAAAKACGFPHVTIHGAAHNTRLIYRNGKRVKAGKGFLTMPSDVHLTLRFSMDEENYNVSGHVFVTSKEVLVPMTGLDKNKKVLVPLKIMEDGKRDPKLTVDGDDRIYELWVADNETAKLMEALEAQYAAKPVPSAPSKARPHNARKSSLGKPKSTNKKRRQDRKVRKRNGKA</sequence>
<feature type="region of interest" description="Disordered" evidence="1">
    <location>
        <begin position="226"/>
        <end position="270"/>
    </location>
</feature>
<gene>
    <name evidence="2" type="ORF">BKA67DRAFT_659449</name>
</gene>
<feature type="compositionally biased region" description="Basic residues" evidence="1">
    <location>
        <begin position="252"/>
        <end position="270"/>
    </location>
</feature>
<dbReference type="GeneID" id="70136332"/>